<sequence length="270" mass="28786">FTPPTDRVDVQRVRRGRQIPPKEAKHGGRHALTQPFVCPATGAIVSVTGASRGIGFAAARAVIELGGCVVAVARSADDALLDKLAGSSQEAAKSRVAVVRGDITDPSVCDSVVDASLKRFGKVDASNVLVRRSGHLSRWTEFNPLTTGNGKGRQRAQNAFGQSPAVFSVESNHILVVRICRLFDVNLFAVFLLTQKALPHLRKQRGRVVMVSSGAANKAYVGWSAYCCSKAALNMLTENLAAEEPEIASVAVRPGVVETEMQKIIRDSGA</sequence>
<feature type="compositionally biased region" description="Basic and acidic residues" evidence="4">
    <location>
        <begin position="1"/>
        <end position="12"/>
    </location>
</feature>
<evidence type="ECO:0000313" key="5">
    <source>
        <dbReference type="EMBL" id="KAG5459558.1"/>
    </source>
</evidence>
<evidence type="ECO:0000256" key="4">
    <source>
        <dbReference type="SAM" id="MobiDB-lite"/>
    </source>
</evidence>
<evidence type="ECO:0000256" key="2">
    <source>
        <dbReference type="ARBA" id="ARBA00022857"/>
    </source>
</evidence>
<dbReference type="PROSITE" id="PS00061">
    <property type="entry name" value="ADH_SHORT"/>
    <property type="match status" value="1"/>
</dbReference>
<keyword evidence="2" id="KW-0521">NADP</keyword>
<dbReference type="OrthoDB" id="153074at2759"/>
<dbReference type="Gene3D" id="3.40.50.720">
    <property type="entry name" value="NAD(P)-binding Rossmann-like Domain"/>
    <property type="match status" value="1"/>
</dbReference>
<dbReference type="SUPFAM" id="SSF51735">
    <property type="entry name" value="NAD(P)-binding Rossmann-fold domains"/>
    <property type="match status" value="1"/>
</dbReference>
<keyword evidence="6" id="KW-1185">Reference proteome</keyword>
<comment type="caution">
    <text evidence="5">The sequence shown here is derived from an EMBL/GenBank/DDBJ whole genome shotgun (WGS) entry which is preliminary data.</text>
</comment>
<gene>
    <name evidence="5" type="ORF">BJ554DRAFT_28</name>
</gene>
<dbReference type="PRINTS" id="PR00081">
    <property type="entry name" value="GDHRDH"/>
</dbReference>
<evidence type="ECO:0000256" key="3">
    <source>
        <dbReference type="ARBA" id="ARBA00023002"/>
    </source>
</evidence>
<dbReference type="AlphaFoldDB" id="A0A8H7ZV00"/>
<feature type="region of interest" description="Disordered" evidence="4">
    <location>
        <begin position="1"/>
        <end position="28"/>
    </location>
</feature>
<dbReference type="Pfam" id="PF00106">
    <property type="entry name" value="adh_short"/>
    <property type="match status" value="2"/>
</dbReference>
<keyword evidence="3" id="KW-0560">Oxidoreductase</keyword>
<organism evidence="5 6">
    <name type="scientific">Olpidium bornovanus</name>
    <dbReference type="NCBI Taxonomy" id="278681"/>
    <lineage>
        <taxon>Eukaryota</taxon>
        <taxon>Fungi</taxon>
        <taxon>Fungi incertae sedis</taxon>
        <taxon>Olpidiomycota</taxon>
        <taxon>Olpidiomycotina</taxon>
        <taxon>Olpidiomycetes</taxon>
        <taxon>Olpidiales</taxon>
        <taxon>Olpidiaceae</taxon>
        <taxon>Olpidium</taxon>
    </lineage>
</organism>
<dbReference type="GO" id="GO:0016616">
    <property type="term" value="F:oxidoreductase activity, acting on the CH-OH group of donors, NAD or NADP as acceptor"/>
    <property type="evidence" value="ECO:0007669"/>
    <property type="project" value="UniProtKB-ARBA"/>
</dbReference>
<evidence type="ECO:0008006" key="7">
    <source>
        <dbReference type="Google" id="ProtNLM"/>
    </source>
</evidence>
<protein>
    <recommendedName>
        <fullName evidence="7">Sepiapterin reductase</fullName>
    </recommendedName>
</protein>
<dbReference type="PANTHER" id="PTHR43008:SF8">
    <property type="entry name" value="BENZIL REDUCTASE ((S)-BENZOIN FORMING) IRC24"/>
    <property type="match status" value="1"/>
</dbReference>
<feature type="non-terminal residue" evidence="5">
    <location>
        <position position="270"/>
    </location>
</feature>
<comment type="similarity">
    <text evidence="1">Belongs to the short-chain dehydrogenases/reductases (SDR) family.</text>
</comment>
<evidence type="ECO:0000256" key="1">
    <source>
        <dbReference type="ARBA" id="ARBA00006484"/>
    </source>
</evidence>
<evidence type="ECO:0000313" key="6">
    <source>
        <dbReference type="Proteomes" id="UP000673691"/>
    </source>
</evidence>
<dbReference type="InterPro" id="IPR002347">
    <property type="entry name" value="SDR_fam"/>
</dbReference>
<proteinExistence type="inferred from homology"/>
<dbReference type="EMBL" id="JAEFCI010006641">
    <property type="protein sequence ID" value="KAG5459558.1"/>
    <property type="molecule type" value="Genomic_DNA"/>
</dbReference>
<dbReference type="InterPro" id="IPR036291">
    <property type="entry name" value="NAD(P)-bd_dom_sf"/>
</dbReference>
<dbReference type="PANTHER" id="PTHR43008">
    <property type="entry name" value="BENZIL REDUCTASE"/>
    <property type="match status" value="1"/>
</dbReference>
<dbReference type="Proteomes" id="UP000673691">
    <property type="component" value="Unassembled WGS sequence"/>
</dbReference>
<feature type="non-terminal residue" evidence="5">
    <location>
        <position position="1"/>
    </location>
</feature>
<dbReference type="GO" id="GO:0050664">
    <property type="term" value="F:oxidoreductase activity, acting on NAD(P)H, oxygen as acceptor"/>
    <property type="evidence" value="ECO:0007669"/>
    <property type="project" value="TreeGrafter"/>
</dbReference>
<name>A0A8H7ZV00_9FUNG</name>
<accession>A0A8H7ZV00</accession>
<dbReference type="InterPro" id="IPR020904">
    <property type="entry name" value="Sc_DH/Rdtase_CS"/>
</dbReference>
<reference evidence="5 6" key="1">
    <citation type="journal article" name="Sci. Rep.">
        <title>Genome-scale phylogenetic analyses confirm Olpidium as the closest living zoosporic fungus to the non-flagellated, terrestrial fungi.</title>
        <authorList>
            <person name="Chang Y."/>
            <person name="Rochon D."/>
            <person name="Sekimoto S."/>
            <person name="Wang Y."/>
            <person name="Chovatia M."/>
            <person name="Sandor L."/>
            <person name="Salamov A."/>
            <person name="Grigoriev I.V."/>
            <person name="Stajich J.E."/>
            <person name="Spatafora J.W."/>
        </authorList>
    </citation>
    <scope>NUCLEOTIDE SEQUENCE [LARGE SCALE GENOMIC DNA]</scope>
    <source>
        <strain evidence="5">S191</strain>
    </source>
</reference>